<gene>
    <name evidence="2" type="ORF">AVDCRST_MAG90-2173</name>
</gene>
<feature type="compositionally biased region" description="Basic and acidic residues" evidence="1">
    <location>
        <begin position="132"/>
        <end position="172"/>
    </location>
</feature>
<accession>A0A6J4LYU4</accession>
<feature type="compositionally biased region" description="Basic residues" evidence="1">
    <location>
        <begin position="15"/>
        <end position="34"/>
    </location>
</feature>
<reference evidence="2" key="1">
    <citation type="submission" date="2020-02" db="EMBL/GenBank/DDBJ databases">
        <authorList>
            <person name="Meier V. D."/>
        </authorList>
    </citation>
    <scope>NUCLEOTIDE SEQUENCE</scope>
    <source>
        <strain evidence="2">AVDCRST_MAG90</strain>
    </source>
</reference>
<sequence>GKSRKSSARDDPQRRVHQHERRRRRPLQGPHGRRHAEAARADEAGRRRREGRQEQPHPDRSRRHGRRVHPGPHDGSDPDRVFERSGRGGQGRCRFRQGQRETRDPRRSDGQDRSECRRREGARHSAVARRTARQDRGARQRARHEAGPARQRAGGETRPRVRSLCHERRSGV</sequence>
<dbReference type="AlphaFoldDB" id="A0A6J4LYU4"/>
<evidence type="ECO:0000313" key="2">
    <source>
        <dbReference type="EMBL" id="CAA9345809.1"/>
    </source>
</evidence>
<dbReference type="EMBL" id="CADCUC010000427">
    <property type="protein sequence ID" value="CAA9345809.1"/>
    <property type="molecule type" value="Genomic_DNA"/>
</dbReference>
<feature type="region of interest" description="Disordered" evidence="1">
    <location>
        <begin position="1"/>
        <end position="172"/>
    </location>
</feature>
<feature type="compositionally biased region" description="Basic and acidic residues" evidence="1">
    <location>
        <begin position="98"/>
        <end position="123"/>
    </location>
</feature>
<keyword evidence="2" id="KW-0687">Ribonucleoprotein</keyword>
<dbReference type="GO" id="GO:0005840">
    <property type="term" value="C:ribosome"/>
    <property type="evidence" value="ECO:0007669"/>
    <property type="project" value="UniProtKB-KW"/>
</dbReference>
<feature type="non-terminal residue" evidence="2">
    <location>
        <position position="1"/>
    </location>
</feature>
<feature type="non-terminal residue" evidence="2">
    <location>
        <position position="172"/>
    </location>
</feature>
<name>A0A6J4LYU4_9HYPH</name>
<protein>
    <submittedName>
        <fullName evidence="2">LSU ribosomal protein L10p (P0)</fullName>
    </submittedName>
</protein>
<feature type="compositionally biased region" description="Basic residues" evidence="1">
    <location>
        <begin position="60"/>
        <end position="70"/>
    </location>
</feature>
<keyword evidence="2" id="KW-0689">Ribosomal protein</keyword>
<proteinExistence type="predicted"/>
<organism evidence="2">
    <name type="scientific">uncultured Microvirga sp</name>
    <dbReference type="NCBI Taxonomy" id="412392"/>
    <lineage>
        <taxon>Bacteria</taxon>
        <taxon>Pseudomonadati</taxon>
        <taxon>Pseudomonadota</taxon>
        <taxon>Alphaproteobacteria</taxon>
        <taxon>Hyphomicrobiales</taxon>
        <taxon>Methylobacteriaceae</taxon>
        <taxon>Microvirga</taxon>
        <taxon>environmental samples</taxon>
    </lineage>
</organism>
<feature type="compositionally biased region" description="Basic and acidic residues" evidence="1">
    <location>
        <begin position="71"/>
        <end position="86"/>
    </location>
</feature>
<evidence type="ECO:0000256" key="1">
    <source>
        <dbReference type="SAM" id="MobiDB-lite"/>
    </source>
</evidence>
<feature type="compositionally biased region" description="Basic and acidic residues" evidence="1">
    <location>
        <begin position="35"/>
        <end position="59"/>
    </location>
</feature>